<protein>
    <submittedName>
        <fullName evidence="1">Uncharacterized protein</fullName>
    </submittedName>
</protein>
<sequence length="134" mass="15322">MEHSRLLKFLVPGRSQSTEMAETPSFKVQYEYQNPENVESEVPGSQNIREITEKAHDETTDGAVSTEIEVTDNYSLEPVITITKKEATFSKGDLKLQKITVTEDISVKYQHLFKKETQPGKTVVTSVQKFEYKY</sequence>
<dbReference type="AlphaFoldDB" id="A0A921ZDB0"/>
<organism evidence="1 2">
    <name type="scientific">Manduca sexta</name>
    <name type="common">Tobacco hawkmoth</name>
    <name type="synonym">Tobacco hornworm</name>
    <dbReference type="NCBI Taxonomy" id="7130"/>
    <lineage>
        <taxon>Eukaryota</taxon>
        <taxon>Metazoa</taxon>
        <taxon>Ecdysozoa</taxon>
        <taxon>Arthropoda</taxon>
        <taxon>Hexapoda</taxon>
        <taxon>Insecta</taxon>
        <taxon>Pterygota</taxon>
        <taxon>Neoptera</taxon>
        <taxon>Endopterygota</taxon>
        <taxon>Lepidoptera</taxon>
        <taxon>Glossata</taxon>
        <taxon>Ditrysia</taxon>
        <taxon>Bombycoidea</taxon>
        <taxon>Sphingidae</taxon>
        <taxon>Sphinginae</taxon>
        <taxon>Sphingini</taxon>
        <taxon>Manduca</taxon>
    </lineage>
</organism>
<gene>
    <name evidence="1" type="ORF">O3G_MSEX009427</name>
</gene>
<keyword evidence="2" id="KW-1185">Reference proteome</keyword>
<accession>A0A921ZDB0</accession>
<reference evidence="1" key="1">
    <citation type="journal article" date="2016" name="Insect Biochem. Mol. Biol.">
        <title>Multifaceted biological insights from a draft genome sequence of the tobacco hornworm moth, Manduca sexta.</title>
        <authorList>
            <person name="Kanost M.R."/>
            <person name="Arrese E.L."/>
            <person name="Cao X."/>
            <person name="Chen Y.R."/>
            <person name="Chellapilla S."/>
            <person name="Goldsmith M.R."/>
            <person name="Grosse-Wilde E."/>
            <person name="Heckel D.G."/>
            <person name="Herndon N."/>
            <person name="Jiang H."/>
            <person name="Papanicolaou A."/>
            <person name="Qu J."/>
            <person name="Soulages J.L."/>
            <person name="Vogel H."/>
            <person name="Walters J."/>
            <person name="Waterhouse R.M."/>
            <person name="Ahn S.J."/>
            <person name="Almeida F.C."/>
            <person name="An C."/>
            <person name="Aqrawi P."/>
            <person name="Bretschneider A."/>
            <person name="Bryant W.B."/>
            <person name="Bucks S."/>
            <person name="Chao H."/>
            <person name="Chevignon G."/>
            <person name="Christen J.M."/>
            <person name="Clarke D.F."/>
            <person name="Dittmer N.T."/>
            <person name="Ferguson L.C.F."/>
            <person name="Garavelou S."/>
            <person name="Gordon K.H.J."/>
            <person name="Gunaratna R.T."/>
            <person name="Han Y."/>
            <person name="Hauser F."/>
            <person name="He Y."/>
            <person name="Heidel-Fischer H."/>
            <person name="Hirsh A."/>
            <person name="Hu Y."/>
            <person name="Jiang H."/>
            <person name="Kalra D."/>
            <person name="Klinner C."/>
            <person name="Konig C."/>
            <person name="Kovar C."/>
            <person name="Kroll A.R."/>
            <person name="Kuwar S.S."/>
            <person name="Lee S.L."/>
            <person name="Lehman R."/>
            <person name="Li K."/>
            <person name="Li Z."/>
            <person name="Liang H."/>
            <person name="Lovelace S."/>
            <person name="Lu Z."/>
            <person name="Mansfield J.H."/>
            <person name="McCulloch K.J."/>
            <person name="Mathew T."/>
            <person name="Morton B."/>
            <person name="Muzny D.M."/>
            <person name="Neunemann D."/>
            <person name="Ongeri F."/>
            <person name="Pauchet Y."/>
            <person name="Pu L.L."/>
            <person name="Pyrousis I."/>
            <person name="Rao X.J."/>
            <person name="Redding A."/>
            <person name="Roesel C."/>
            <person name="Sanchez-Gracia A."/>
            <person name="Schaack S."/>
            <person name="Shukla A."/>
            <person name="Tetreau G."/>
            <person name="Wang Y."/>
            <person name="Xiong G.H."/>
            <person name="Traut W."/>
            <person name="Walsh T.K."/>
            <person name="Worley K.C."/>
            <person name="Wu D."/>
            <person name="Wu W."/>
            <person name="Wu Y.Q."/>
            <person name="Zhang X."/>
            <person name="Zou Z."/>
            <person name="Zucker H."/>
            <person name="Briscoe A.D."/>
            <person name="Burmester T."/>
            <person name="Clem R.J."/>
            <person name="Feyereisen R."/>
            <person name="Grimmelikhuijzen C.J.P."/>
            <person name="Hamodrakas S.J."/>
            <person name="Hansson B.S."/>
            <person name="Huguet E."/>
            <person name="Jermiin L.S."/>
            <person name="Lan Q."/>
            <person name="Lehman H.K."/>
            <person name="Lorenzen M."/>
            <person name="Merzendorfer H."/>
            <person name="Michalopoulos I."/>
            <person name="Morton D.B."/>
            <person name="Muthukrishnan S."/>
            <person name="Oakeshott J.G."/>
            <person name="Palmer W."/>
            <person name="Park Y."/>
            <person name="Passarelli A.L."/>
            <person name="Rozas J."/>
            <person name="Schwartz L.M."/>
            <person name="Smith W."/>
            <person name="Southgate A."/>
            <person name="Vilcinskas A."/>
            <person name="Vogt R."/>
            <person name="Wang P."/>
            <person name="Werren J."/>
            <person name="Yu X.Q."/>
            <person name="Zhou J.J."/>
            <person name="Brown S.J."/>
            <person name="Scherer S.E."/>
            <person name="Richards S."/>
            <person name="Blissard G.W."/>
        </authorList>
    </citation>
    <scope>NUCLEOTIDE SEQUENCE</scope>
</reference>
<dbReference type="EMBL" id="JH668499">
    <property type="protein sequence ID" value="KAG6455847.1"/>
    <property type="molecule type" value="Genomic_DNA"/>
</dbReference>
<evidence type="ECO:0000313" key="2">
    <source>
        <dbReference type="Proteomes" id="UP000791440"/>
    </source>
</evidence>
<dbReference type="Proteomes" id="UP000791440">
    <property type="component" value="Unassembled WGS sequence"/>
</dbReference>
<reference evidence="1" key="2">
    <citation type="submission" date="2020-12" db="EMBL/GenBank/DDBJ databases">
        <authorList>
            <person name="Kanost M."/>
        </authorList>
    </citation>
    <scope>NUCLEOTIDE SEQUENCE</scope>
</reference>
<comment type="caution">
    <text evidence="1">The sequence shown here is derived from an EMBL/GenBank/DDBJ whole genome shotgun (WGS) entry which is preliminary data.</text>
</comment>
<name>A0A921ZDB0_MANSE</name>
<proteinExistence type="predicted"/>
<evidence type="ECO:0000313" key="1">
    <source>
        <dbReference type="EMBL" id="KAG6455847.1"/>
    </source>
</evidence>